<dbReference type="Gene3D" id="1.20.210.10">
    <property type="entry name" value="Cytochrome c oxidase-like, subunit I domain"/>
    <property type="match status" value="1"/>
</dbReference>
<dbReference type="Pfam" id="PF00115">
    <property type="entry name" value="COX1"/>
    <property type="match status" value="1"/>
</dbReference>
<feature type="transmembrane region" description="Helical" evidence="2">
    <location>
        <begin position="343"/>
        <end position="361"/>
    </location>
</feature>
<dbReference type="PROSITE" id="PS50855">
    <property type="entry name" value="COX1"/>
    <property type="match status" value="1"/>
</dbReference>
<organism evidence="4 5">
    <name type="scientific">Sinisalibacter aestuarii</name>
    <dbReference type="NCBI Taxonomy" id="2949426"/>
    <lineage>
        <taxon>Bacteria</taxon>
        <taxon>Pseudomonadati</taxon>
        <taxon>Pseudomonadota</taxon>
        <taxon>Alphaproteobacteria</taxon>
        <taxon>Rhodobacterales</taxon>
        <taxon>Roseobacteraceae</taxon>
        <taxon>Sinisalibacter</taxon>
    </lineage>
</organism>
<feature type="transmembrane region" description="Helical" evidence="2">
    <location>
        <begin position="95"/>
        <end position="115"/>
    </location>
</feature>
<gene>
    <name evidence="4" type="ORF">STA1M1_16260</name>
</gene>
<dbReference type="InterPro" id="IPR036927">
    <property type="entry name" value="Cyt_c_oxase-like_su1_sf"/>
</dbReference>
<keyword evidence="2" id="KW-0472">Membrane</keyword>
<feature type="transmembrane region" description="Helical" evidence="2">
    <location>
        <begin position="273"/>
        <end position="290"/>
    </location>
</feature>
<keyword evidence="2" id="KW-1133">Transmembrane helix</keyword>
<accession>A0ABQ5LUG8</accession>
<dbReference type="SUPFAM" id="SSF81442">
    <property type="entry name" value="Cytochrome c oxidase subunit I-like"/>
    <property type="match status" value="1"/>
</dbReference>
<protein>
    <recommendedName>
        <fullName evidence="3">Cytochrome oxidase subunit I profile domain-containing protein</fullName>
    </recommendedName>
</protein>
<name>A0ABQ5LUG8_9RHOB</name>
<evidence type="ECO:0000259" key="3">
    <source>
        <dbReference type="PROSITE" id="PS50855"/>
    </source>
</evidence>
<dbReference type="InterPro" id="IPR000883">
    <property type="entry name" value="Cyt_C_Oxase_1"/>
</dbReference>
<feature type="domain" description="Cytochrome oxidase subunit I profile" evidence="3">
    <location>
        <begin position="1"/>
        <end position="484"/>
    </location>
</feature>
<feature type="transmembrane region" description="Helical" evidence="2">
    <location>
        <begin position="20"/>
        <end position="41"/>
    </location>
</feature>
<comment type="caution">
    <text evidence="4">The sequence shown here is derived from an EMBL/GenBank/DDBJ whole genome shotgun (WGS) entry which is preliminary data.</text>
</comment>
<feature type="transmembrane region" description="Helical" evidence="2">
    <location>
        <begin position="61"/>
        <end position="83"/>
    </location>
</feature>
<reference evidence="4" key="1">
    <citation type="journal article" date="2023" name="Int. J. Syst. Evol. Microbiol.">
        <title>Sinisalibacter aestuarii sp. nov., isolated from estuarine sediment of the Arakawa River.</title>
        <authorList>
            <person name="Arafat S.T."/>
            <person name="Hirano S."/>
            <person name="Sato A."/>
            <person name="Takeuchi K."/>
            <person name="Yasuda T."/>
            <person name="Terahara T."/>
            <person name="Hamada M."/>
            <person name="Kobayashi T."/>
        </authorList>
    </citation>
    <scope>NUCLEOTIDE SEQUENCE</scope>
    <source>
        <strain evidence="4">B-399</strain>
    </source>
</reference>
<feature type="transmembrane region" description="Helical" evidence="2">
    <location>
        <begin position="237"/>
        <end position="261"/>
    </location>
</feature>
<dbReference type="InterPro" id="IPR023616">
    <property type="entry name" value="Cyt_c_oxase-like_su1_dom"/>
</dbReference>
<evidence type="ECO:0000313" key="4">
    <source>
        <dbReference type="EMBL" id="GKY87757.1"/>
    </source>
</evidence>
<proteinExistence type="predicted"/>
<feature type="transmembrane region" description="Helical" evidence="2">
    <location>
        <begin position="194"/>
        <end position="217"/>
    </location>
</feature>
<feature type="transmembrane region" description="Helical" evidence="2">
    <location>
        <begin position="454"/>
        <end position="475"/>
    </location>
</feature>
<dbReference type="Proteomes" id="UP001144205">
    <property type="component" value="Unassembled WGS sequence"/>
</dbReference>
<evidence type="ECO:0000256" key="2">
    <source>
        <dbReference type="SAM" id="Phobius"/>
    </source>
</evidence>
<keyword evidence="1" id="KW-0249">Electron transport</keyword>
<dbReference type="RefSeq" id="WP_281841734.1">
    <property type="nucleotide sequence ID" value="NZ_BROH01000003.1"/>
</dbReference>
<dbReference type="EMBL" id="BROH01000003">
    <property type="protein sequence ID" value="GKY87757.1"/>
    <property type="molecule type" value="Genomic_DNA"/>
</dbReference>
<feature type="transmembrane region" description="Helical" evidence="2">
    <location>
        <begin position="310"/>
        <end position="331"/>
    </location>
</feature>
<feature type="transmembrane region" description="Helical" evidence="2">
    <location>
        <begin position="135"/>
        <end position="159"/>
    </location>
</feature>
<evidence type="ECO:0000256" key="1">
    <source>
        <dbReference type="ARBA" id="ARBA00022660"/>
    </source>
</evidence>
<keyword evidence="1" id="KW-0813">Transport</keyword>
<keyword evidence="2" id="KW-0812">Transmembrane</keyword>
<feature type="transmembrane region" description="Helical" evidence="2">
    <location>
        <begin position="413"/>
        <end position="434"/>
    </location>
</feature>
<feature type="transmembrane region" description="Helical" evidence="2">
    <location>
        <begin position="381"/>
        <end position="401"/>
    </location>
</feature>
<keyword evidence="5" id="KW-1185">Reference proteome</keyword>
<evidence type="ECO:0000313" key="5">
    <source>
        <dbReference type="Proteomes" id="UP001144205"/>
    </source>
</evidence>
<dbReference type="PANTHER" id="PTHR10422">
    <property type="entry name" value="CYTOCHROME C OXIDASE SUBUNIT 1"/>
    <property type="match status" value="1"/>
</dbReference>
<sequence>MADTTFTHSPATTDRGRRWVVLYLATTGLVLLLMMLAGLWMRLAQAGWVYTDPALFYQLMTVHGTGMVGIAALGGAAVLWHFLSAHVRLNSRVMGANFGLFLIGVVAILVADFPGRFGGAWTFLYPLPATSQGAWPAWAAALHLGGLLVIGVGFLIWCLELARGIIATYGGLGRGLGWHVLFGGSMRDVPPPTVVAATMVTIVTTLALIAGALVLVMSLINLAFPAVEINPLLAKNLIYFFGHTFINATIYMGVVAVYELLPRITDRPWKTTKVFLAAWTLSTTMVLIIFPHHLLMDFAMPVWAMAIGQVFSYVNSFPVLVVTGLGALAILHRSGIRWDLVSTLLLISMFGWMAGVIPAVVDATVVVNSVMHNTMWVPGHFHFYLLLGLLPMMFAVMIHLARGEDTRPQGSDLTALLYLLFGLGFVSMFLIGGWASVPRRWAEHLPEWQIWDQVASVMAVGVIALTTVFVAMFLVRTPAILREG</sequence>
<keyword evidence="1" id="KW-0679">Respiratory chain</keyword>